<evidence type="ECO:0000313" key="7">
    <source>
        <dbReference type="EMBL" id="CAA9505227.1"/>
    </source>
</evidence>
<dbReference type="PANTHER" id="PTHR43095">
    <property type="entry name" value="SUGAR KINASE"/>
    <property type="match status" value="1"/>
</dbReference>
<dbReference type="Gene3D" id="3.30.420.40">
    <property type="match status" value="2"/>
</dbReference>
<keyword evidence="3" id="KW-0808">Transferase</keyword>
<dbReference type="PANTHER" id="PTHR43095:SF5">
    <property type="entry name" value="XYLULOSE KINASE"/>
    <property type="match status" value="1"/>
</dbReference>
<dbReference type="InterPro" id="IPR018485">
    <property type="entry name" value="FGGY_C"/>
</dbReference>
<feature type="domain" description="Carbohydrate kinase FGGY C-terminal" evidence="6">
    <location>
        <begin position="254"/>
        <end position="448"/>
    </location>
</feature>
<protein>
    <submittedName>
        <fullName evidence="7">Carbohydrate kinase, FGGY family</fullName>
    </submittedName>
</protein>
<evidence type="ECO:0000259" key="5">
    <source>
        <dbReference type="Pfam" id="PF00370"/>
    </source>
</evidence>
<reference evidence="7" key="1">
    <citation type="submission" date="2020-02" db="EMBL/GenBank/DDBJ databases">
        <authorList>
            <person name="Meier V. D."/>
        </authorList>
    </citation>
    <scope>NUCLEOTIDE SEQUENCE</scope>
    <source>
        <strain evidence="7">AVDCRST_MAG12</strain>
    </source>
</reference>
<dbReference type="PIRSF" id="PIRSF000538">
    <property type="entry name" value="GlpK"/>
    <property type="match status" value="1"/>
</dbReference>
<name>A0A6J4SU64_9ACTN</name>
<sequence length="509" mass="54932">MSPADYVIGIDCSTTATKAVVWDREGNAVAEGRESLALSVPRPDWGEQDADEWWRSAVVALRRAARAVDARRIGAIGITHQRETFVCVDAEDRPIRPAIVWLDSRPREQVERFGSEEVHRITGKPPNPTPGFYKLMWLQEHEPQALERTAKVVDVHAFLVHRMTGHWRTSWASADPLGLIDMRSFDWSDGLLATAGLSRGQVCEIYPPGEVIGELREDAAAEIGLAAGLPIVSGAGDGQAAGLGANITGPGRAYLNLGTAVVSGTYSEHYSWGPEYRVLSGPIPGTYTQETLLAAGTDTVSWFVEKFAGIRADELGVGLGAEQILEAAAAQVGPGSAGLLAVPYWNNASTPYWDLTARGVMLGWTKTHGKAHVYRAILEGIAFEQRLMTEAAEADLERPIEHILALGGGSRSPLWCQIVADVMRRPVSVTREIESTCLGAGMLAAAAAGMHDGIGEAAAAMSGTGARFEPDEKRTARYDRLYTDVYKEIYPHLAPLFPALAAALKEERA</sequence>
<organism evidence="7">
    <name type="scientific">uncultured Rubrobacteraceae bacterium</name>
    <dbReference type="NCBI Taxonomy" id="349277"/>
    <lineage>
        <taxon>Bacteria</taxon>
        <taxon>Bacillati</taxon>
        <taxon>Actinomycetota</taxon>
        <taxon>Rubrobacteria</taxon>
        <taxon>Rubrobacterales</taxon>
        <taxon>Rubrobacteraceae</taxon>
        <taxon>environmental samples</taxon>
    </lineage>
</organism>
<keyword evidence="4 7" id="KW-0418">Kinase</keyword>
<evidence type="ECO:0000256" key="3">
    <source>
        <dbReference type="ARBA" id="ARBA00022679"/>
    </source>
</evidence>
<dbReference type="InterPro" id="IPR043129">
    <property type="entry name" value="ATPase_NBD"/>
</dbReference>
<keyword evidence="2" id="KW-0859">Xylose metabolism</keyword>
<feature type="domain" description="Carbohydrate kinase FGGY N-terminal" evidence="5">
    <location>
        <begin position="6"/>
        <end position="244"/>
    </location>
</feature>
<accession>A0A6J4SU64</accession>
<evidence type="ECO:0000256" key="2">
    <source>
        <dbReference type="ARBA" id="ARBA00022629"/>
    </source>
</evidence>
<dbReference type="GO" id="GO:0042732">
    <property type="term" value="P:D-xylose metabolic process"/>
    <property type="evidence" value="ECO:0007669"/>
    <property type="project" value="UniProtKB-KW"/>
</dbReference>
<dbReference type="AlphaFoldDB" id="A0A6J4SU64"/>
<comment type="similarity">
    <text evidence="1">Belongs to the FGGY kinase family.</text>
</comment>
<evidence type="ECO:0000256" key="1">
    <source>
        <dbReference type="ARBA" id="ARBA00009156"/>
    </source>
</evidence>
<evidence type="ECO:0000259" key="6">
    <source>
        <dbReference type="Pfam" id="PF02782"/>
    </source>
</evidence>
<dbReference type="InterPro" id="IPR000577">
    <property type="entry name" value="Carb_kinase_FGGY"/>
</dbReference>
<dbReference type="GO" id="GO:0016301">
    <property type="term" value="F:kinase activity"/>
    <property type="evidence" value="ECO:0007669"/>
    <property type="project" value="UniProtKB-KW"/>
</dbReference>
<gene>
    <name evidence="7" type="ORF">AVDCRST_MAG12-2923</name>
</gene>
<proteinExistence type="inferred from homology"/>
<dbReference type="Pfam" id="PF00370">
    <property type="entry name" value="FGGY_N"/>
    <property type="match status" value="1"/>
</dbReference>
<dbReference type="InterPro" id="IPR050406">
    <property type="entry name" value="FGGY_Carb_Kinase"/>
</dbReference>
<keyword evidence="2" id="KW-0119">Carbohydrate metabolism</keyword>
<dbReference type="Pfam" id="PF02782">
    <property type="entry name" value="FGGY_C"/>
    <property type="match status" value="1"/>
</dbReference>
<dbReference type="SUPFAM" id="SSF53067">
    <property type="entry name" value="Actin-like ATPase domain"/>
    <property type="match status" value="2"/>
</dbReference>
<evidence type="ECO:0000256" key="4">
    <source>
        <dbReference type="ARBA" id="ARBA00022777"/>
    </source>
</evidence>
<dbReference type="EMBL" id="CADCVK010000411">
    <property type="protein sequence ID" value="CAA9505227.1"/>
    <property type="molecule type" value="Genomic_DNA"/>
</dbReference>
<dbReference type="CDD" id="cd07779">
    <property type="entry name" value="ASKHA_NBD_FGGY_YgcE-like"/>
    <property type="match status" value="1"/>
</dbReference>
<dbReference type="InterPro" id="IPR018484">
    <property type="entry name" value="FGGY_N"/>
</dbReference>